<organism evidence="4 5">
    <name type="scientific">candidate division CPR2 bacterium GW2011_GWC2_39_10</name>
    <dbReference type="NCBI Taxonomy" id="1618345"/>
    <lineage>
        <taxon>Bacteria</taxon>
        <taxon>Bacteria division CPR2</taxon>
    </lineage>
</organism>
<dbReference type="NCBIfam" id="TIGR00621">
    <property type="entry name" value="ssb"/>
    <property type="match status" value="1"/>
</dbReference>
<evidence type="ECO:0000313" key="5">
    <source>
        <dbReference type="Proteomes" id="UP000034207"/>
    </source>
</evidence>
<dbReference type="PATRIC" id="fig|1618345.3.peg.176"/>
<accession>A0A0G0LTD2</accession>
<dbReference type="Gene3D" id="2.40.50.140">
    <property type="entry name" value="Nucleic acid-binding proteins"/>
    <property type="match status" value="1"/>
</dbReference>
<comment type="caution">
    <text evidence="4">The sequence shown here is derived from an EMBL/GenBank/DDBJ whole genome shotgun (WGS) entry which is preliminary data.</text>
</comment>
<dbReference type="Proteomes" id="UP000034207">
    <property type="component" value="Unassembled WGS sequence"/>
</dbReference>
<keyword evidence="1 2" id="KW-0238">DNA-binding</keyword>
<evidence type="ECO:0000256" key="1">
    <source>
        <dbReference type="ARBA" id="ARBA00023125"/>
    </source>
</evidence>
<evidence type="ECO:0000313" key="4">
    <source>
        <dbReference type="EMBL" id="KKQ95188.1"/>
    </source>
</evidence>
<evidence type="ECO:0000256" key="2">
    <source>
        <dbReference type="HAMAP-Rule" id="MF_00984"/>
    </source>
</evidence>
<dbReference type="CDD" id="cd04496">
    <property type="entry name" value="SSB_OBF"/>
    <property type="match status" value="1"/>
</dbReference>
<sequence length="141" mass="15860">MRDFQQVILLGNLTRDPELRYTPGGQPVSSVSVATNRSWVDGTGERKDAVEYHDIVIWGKMAELSSQFLTKGRKVLVVGRLQTRSWEAQDGSKRQKTEIVATDINFVDRPKEGGPQTTKEVDKKIAEAVTEEEINIDDIPF</sequence>
<reference evidence="4 5" key="1">
    <citation type="journal article" date="2015" name="Nature">
        <title>rRNA introns, odd ribosomes, and small enigmatic genomes across a large radiation of phyla.</title>
        <authorList>
            <person name="Brown C.T."/>
            <person name="Hug L.A."/>
            <person name="Thomas B.C."/>
            <person name="Sharon I."/>
            <person name="Castelle C.J."/>
            <person name="Singh A."/>
            <person name="Wilkins M.J."/>
            <person name="Williams K.H."/>
            <person name="Banfield J.F."/>
        </authorList>
    </citation>
    <scope>NUCLEOTIDE SEQUENCE [LARGE SCALE GENOMIC DNA]</scope>
</reference>
<dbReference type="PIRSF" id="PIRSF002070">
    <property type="entry name" value="SSB"/>
    <property type="match status" value="1"/>
</dbReference>
<dbReference type="PROSITE" id="PS50935">
    <property type="entry name" value="SSB"/>
    <property type="match status" value="1"/>
</dbReference>
<comment type="caution">
    <text evidence="2">Lacks conserved residue(s) required for the propagation of feature annotation.</text>
</comment>
<dbReference type="InterPro" id="IPR011344">
    <property type="entry name" value="ssDNA-bd"/>
</dbReference>
<evidence type="ECO:0000256" key="3">
    <source>
        <dbReference type="PIRNR" id="PIRNR002070"/>
    </source>
</evidence>
<name>A0A0G0LTD2_UNCC2</name>
<dbReference type="STRING" id="1618345.UT18_C0003G0047"/>
<dbReference type="GO" id="GO:0006260">
    <property type="term" value="P:DNA replication"/>
    <property type="evidence" value="ECO:0007669"/>
    <property type="project" value="InterPro"/>
</dbReference>
<dbReference type="GO" id="GO:0009295">
    <property type="term" value="C:nucleoid"/>
    <property type="evidence" value="ECO:0007669"/>
    <property type="project" value="TreeGrafter"/>
</dbReference>
<protein>
    <recommendedName>
        <fullName evidence="2 3">Single-stranded DNA-binding protein</fullName>
        <shortName evidence="2">SSB</shortName>
    </recommendedName>
</protein>
<dbReference type="Pfam" id="PF00436">
    <property type="entry name" value="SSB"/>
    <property type="match status" value="1"/>
</dbReference>
<dbReference type="HAMAP" id="MF_00984">
    <property type="entry name" value="SSB"/>
    <property type="match status" value="1"/>
</dbReference>
<proteinExistence type="inferred from homology"/>
<dbReference type="AlphaFoldDB" id="A0A0G0LTD2"/>
<comment type="subunit">
    <text evidence="2">Homotetramer.</text>
</comment>
<dbReference type="EMBL" id="LBVV01000003">
    <property type="protein sequence ID" value="KKQ95188.1"/>
    <property type="molecule type" value="Genomic_DNA"/>
</dbReference>
<dbReference type="SUPFAM" id="SSF50249">
    <property type="entry name" value="Nucleic acid-binding proteins"/>
    <property type="match status" value="1"/>
</dbReference>
<dbReference type="InterPro" id="IPR000424">
    <property type="entry name" value="Primosome_PriB/ssb"/>
</dbReference>
<dbReference type="InterPro" id="IPR012340">
    <property type="entry name" value="NA-bd_OB-fold"/>
</dbReference>
<dbReference type="PANTHER" id="PTHR10302:SF27">
    <property type="entry name" value="SINGLE-STRANDED DNA-BINDING PROTEIN"/>
    <property type="match status" value="1"/>
</dbReference>
<dbReference type="PANTHER" id="PTHR10302">
    <property type="entry name" value="SINGLE-STRANDED DNA-BINDING PROTEIN"/>
    <property type="match status" value="1"/>
</dbReference>
<dbReference type="GO" id="GO:0003697">
    <property type="term" value="F:single-stranded DNA binding"/>
    <property type="evidence" value="ECO:0007669"/>
    <property type="project" value="UniProtKB-UniRule"/>
</dbReference>
<gene>
    <name evidence="4" type="ORF">UT18_C0003G0047</name>
</gene>